<name>A0A973VWH0_9BRAD</name>
<accession>A0A973VWH0</accession>
<reference evidence="2" key="1">
    <citation type="submission" date="2020-06" db="EMBL/GenBank/DDBJ databases">
        <title>Whole Genome Sequence of Bradyrhizobium sp. Strain 1S1.</title>
        <authorList>
            <person name="Bromfield E.S.P."/>
            <person name="Cloutier S."/>
        </authorList>
    </citation>
    <scope>NUCLEOTIDE SEQUENCE [LARGE SCALE GENOMIC DNA]</scope>
    <source>
        <strain evidence="2">1S1</strain>
    </source>
</reference>
<dbReference type="AlphaFoldDB" id="A0A973VWH0"/>
<feature type="transmembrane region" description="Helical" evidence="1">
    <location>
        <begin position="99"/>
        <end position="117"/>
    </location>
</feature>
<organism evidence="2">
    <name type="scientific">Bradyrhizobium septentrionale</name>
    <dbReference type="NCBI Taxonomy" id="1404411"/>
    <lineage>
        <taxon>Bacteria</taxon>
        <taxon>Pseudomonadati</taxon>
        <taxon>Pseudomonadota</taxon>
        <taxon>Alphaproteobacteria</taxon>
        <taxon>Hyphomicrobiales</taxon>
        <taxon>Nitrobacteraceae</taxon>
        <taxon>Bradyrhizobium</taxon>
    </lineage>
</organism>
<proteinExistence type="predicted"/>
<protein>
    <submittedName>
        <fullName evidence="2">Uncharacterized protein</fullName>
    </submittedName>
</protein>
<evidence type="ECO:0000256" key="1">
    <source>
        <dbReference type="SAM" id="Phobius"/>
    </source>
</evidence>
<keyword evidence="1" id="KW-0812">Transmembrane</keyword>
<feature type="transmembrane region" description="Helical" evidence="1">
    <location>
        <begin position="44"/>
        <end position="63"/>
    </location>
</feature>
<sequence>MSSILKIVAVGALLLGEALSIIAELIASKQFGKAGGGHLTALLPMFLLISLGGILLVCGYALGYMHLKNIWIIISISVGASLVVEPSLTLLLFRDVPTAGSLIGLVLGALGTLAAIFL</sequence>
<dbReference type="EMBL" id="JAAOLE020000001">
    <property type="protein sequence ID" value="NVI43086.1"/>
    <property type="molecule type" value="Genomic_DNA"/>
</dbReference>
<keyword evidence="1" id="KW-0472">Membrane</keyword>
<evidence type="ECO:0000313" key="2">
    <source>
        <dbReference type="EMBL" id="NVI43086.1"/>
    </source>
</evidence>
<feature type="transmembrane region" description="Helical" evidence="1">
    <location>
        <begin position="70"/>
        <end position="93"/>
    </location>
</feature>
<comment type="caution">
    <text evidence="2">The sequence shown here is derived from an EMBL/GenBank/DDBJ whole genome shotgun (WGS) entry which is preliminary data.</text>
</comment>
<keyword evidence="1" id="KW-1133">Transmembrane helix</keyword>
<gene>
    <name evidence="2" type="ORF">HAP48_008530</name>
</gene>